<keyword evidence="6" id="KW-0238">DNA-binding</keyword>
<dbReference type="SUPFAM" id="SSF57667">
    <property type="entry name" value="beta-beta-alpha zinc fingers"/>
    <property type="match status" value="2"/>
</dbReference>
<evidence type="ECO:0000256" key="1">
    <source>
        <dbReference type="ARBA" id="ARBA00004123"/>
    </source>
</evidence>
<dbReference type="Pfam" id="PF12874">
    <property type="entry name" value="zf-met"/>
    <property type="match status" value="2"/>
</dbReference>
<keyword evidence="7" id="KW-0539">Nucleus</keyword>
<evidence type="ECO:0000256" key="3">
    <source>
        <dbReference type="ARBA" id="ARBA00022490"/>
    </source>
</evidence>
<dbReference type="AlphaFoldDB" id="A0A4Y2E7F0"/>
<dbReference type="Gene3D" id="3.30.160.60">
    <property type="entry name" value="Classic Zinc Finger"/>
    <property type="match status" value="2"/>
</dbReference>
<evidence type="ECO:0000256" key="8">
    <source>
        <dbReference type="SAM" id="MobiDB-lite"/>
    </source>
</evidence>
<evidence type="ECO:0000256" key="7">
    <source>
        <dbReference type="ARBA" id="ARBA00023242"/>
    </source>
</evidence>
<proteinExistence type="predicted"/>
<feature type="domain" description="C2H2-type" evidence="9">
    <location>
        <begin position="458"/>
        <end position="481"/>
    </location>
</feature>
<dbReference type="SMART" id="SM00451">
    <property type="entry name" value="ZnF_U1"/>
    <property type="match status" value="3"/>
</dbReference>
<evidence type="ECO:0000313" key="11">
    <source>
        <dbReference type="EMBL" id="GBM24209.1"/>
    </source>
</evidence>
<accession>A0A4Y2E7F0</accession>
<feature type="compositionally biased region" description="Basic residues" evidence="8">
    <location>
        <begin position="148"/>
        <end position="158"/>
    </location>
</feature>
<feature type="domain" description="C2H2-type" evidence="9">
    <location>
        <begin position="589"/>
        <end position="613"/>
    </location>
</feature>
<dbReference type="PANTHER" id="PTHR45762">
    <property type="entry name" value="ZINC FINGER RNA-BINDING PROTEIN"/>
    <property type="match status" value="1"/>
</dbReference>
<keyword evidence="5" id="KW-0694">RNA-binding</keyword>
<dbReference type="OrthoDB" id="6434908at2759"/>
<keyword evidence="3" id="KW-0963">Cytoplasm</keyword>
<comment type="subcellular location">
    <subcellularLocation>
        <location evidence="2">Cytoplasm</location>
    </subcellularLocation>
    <subcellularLocation>
        <location evidence="1">Nucleus</location>
    </subcellularLocation>
</comment>
<dbReference type="InterPro" id="IPR013087">
    <property type="entry name" value="Znf_C2H2_type"/>
</dbReference>
<gene>
    <name evidence="11" type="ORF">AVEN_4959_1</name>
</gene>
<dbReference type="GO" id="GO:0003725">
    <property type="term" value="F:double-stranded RNA binding"/>
    <property type="evidence" value="ECO:0007669"/>
    <property type="project" value="TreeGrafter"/>
</dbReference>
<dbReference type="GO" id="GO:0003677">
    <property type="term" value="F:DNA binding"/>
    <property type="evidence" value="ECO:0007669"/>
    <property type="project" value="UniProtKB-KW"/>
</dbReference>
<feature type="domain" description="U1-type" evidence="10">
    <location>
        <begin position="455"/>
        <end position="488"/>
    </location>
</feature>
<feature type="domain" description="U1-type" evidence="10">
    <location>
        <begin position="347"/>
        <end position="381"/>
    </location>
</feature>
<keyword evidence="4" id="KW-0677">Repeat</keyword>
<sequence length="759" mass="88540">MTAKMKYENSPPPSDFEDVEEIPFFTLSRPQNVFVQGFLSVDYTLIHPRLLGLESEENSNRIIENKTNETGQEDAREDVNKIVNEKVKQLNVAENEKFDFITVTDQNTTNMALYKMKKKPHTETESYSKVQGNSTDVFQKREHVSSGMKRRKCHRQNQSKRVIPLDSDESDINGTSVQDLRYKLISKSYSKKSKTSQNDLYRNKSKLLKHSKMCRYKKRISVYDDDQSSNSDRSKTLDYYSRKSKRHRSISSDEEQSLPYRYDISRHTSRDRRSRLRSPEFRVKQEVFSDDDKISYLGRRERLVESDRFSESDEGRNSKWCSPKREERQEIKHEPMDCKDTKEFHGPDVYYCSFCKLTLNSELTWKSHLLGQRHAKAIRAQSVHEVARSSLLNTTTATYNPVFEEGHRHDKPPPGMKRVELRESVASIQQVCDDLQHRQLIIGMRHVWELKGETETTYYCNLCDAPCGASSVMPHITGFKHRLQCLNEYFPQLYDRYKDDHKRRIEKIIDDKFSSHRRLFRSEKIRVFKDVPINDFKKSNAFPQDQPGPSWQSASFSQAKDETVIVKDDNGKPVVPSNQEFLDTKYADFHCTVCDSHMNNIAMWEAHIRGKRHLKNMKKDTQGVAATNKYIEAPPGTVSNLVKQIDKVCTSGEIIVGLKYIRENQGKNGNQYNCFPCGGCCSDIDIVDHILSMKHKIKYLEKMDVDGFKNSITEINNIQVSNYYRERMVDEECQKMVHEYGLGKPKVYYIKRDLRFGAL</sequence>
<feature type="domain" description="U1-type" evidence="10">
    <location>
        <begin position="586"/>
        <end position="620"/>
    </location>
</feature>
<reference evidence="11 12" key="1">
    <citation type="journal article" date="2019" name="Sci. Rep.">
        <title>Orb-weaving spider Araneus ventricosus genome elucidates the spidroin gene catalogue.</title>
        <authorList>
            <person name="Kono N."/>
            <person name="Nakamura H."/>
            <person name="Ohtoshi R."/>
            <person name="Moran D.A.P."/>
            <person name="Shinohara A."/>
            <person name="Yoshida Y."/>
            <person name="Fujiwara M."/>
            <person name="Mori M."/>
            <person name="Tomita M."/>
            <person name="Arakawa K."/>
        </authorList>
    </citation>
    <scope>NUCLEOTIDE SEQUENCE [LARGE SCALE GENOMIC DNA]</scope>
</reference>
<protein>
    <recommendedName>
        <fullName evidence="13">C2H2-type domain-containing protein</fullName>
    </recommendedName>
</protein>
<evidence type="ECO:0000313" key="12">
    <source>
        <dbReference type="Proteomes" id="UP000499080"/>
    </source>
</evidence>
<evidence type="ECO:0000259" key="10">
    <source>
        <dbReference type="SMART" id="SM00451"/>
    </source>
</evidence>
<feature type="region of interest" description="Disordered" evidence="8">
    <location>
        <begin position="141"/>
        <end position="172"/>
    </location>
</feature>
<dbReference type="GO" id="GO:0071011">
    <property type="term" value="C:precatalytic spliceosome"/>
    <property type="evidence" value="ECO:0007669"/>
    <property type="project" value="TreeGrafter"/>
</dbReference>
<evidence type="ECO:0000256" key="4">
    <source>
        <dbReference type="ARBA" id="ARBA00022737"/>
    </source>
</evidence>
<evidence type="ECO:0000256" key="2">
    <source>
        <dbReference type="ARBA" id="ARBA00004496"/>
    </source>
</evidence>
<dbReference type="InterPro" id="IPR036236">
    <property type="entry name" value="Znf_C2H2_sf"/>
</dbReference>
<evidence type="ECO:0000256" key="6">
    <source>
        <dbReference type="ARBA" id="ARBA00023125"/>
    </source>
</evidence>
<dbReference type="GO" id="GO:0003727">
    <property type="term" value="F:single-stranded RNA binding"/>
    <property type="evidence" value="ECO:0007669"/>
    <property type="project" value="TreeGrafter"/>
</dbReference>
<dbReference type="GO" id="GO:0008270">
    <property type="term" value="F:zinc ion binding"/>
    <property type="evidence" value="ECO:0007669"/>
    <property type="project" value="InterPro"/>
</dbReference>
<feature type="domain" description="C2H2-type" evidence="9">
    <location>
        <begin position="672"/>
        <end position="695"/>
    </location>
</feature>
<dbReference type="EMBL" id="BGPR01000513">
    <property type="protein sequence ID" value="GBM24209.1"/>
    <property type="molecule type" value="Genomic_DNA"/>
</dbReference>
<evidence type="ECO:0000259" key="9">
    <source>
        <dbReference type="SMART" id="SM00355"/>
    </source>
</evidence>
<dbReference type="PANTHER" id="PTHR45762:SF21">
    <property type="entry name" value="ZINC FINGER RNA-BINDING PROTEIN"/>
    <property type="match status" value="1"/>
</dbReference>
<comment type="caution">
    <text evidence="11">The sequence shown here is derived from an EMBL/GenBank/DDBJ whole genome shotgun (WGS) entry which is preliminary data.</text>
</comment>
<dbReference type="InterPro" id="IPR003604">
    <property type="entry name" value="Matrin/U1-like-C_Znf_C2H2"/>
</dbReference>
<dbReference type="SMART" id="SM00355">
    <property type="entry name" value="ZnF_C2H2"/>
    <property type="match status" value="4"/>
</dbReference>
<evidence type="ECO:0008006" key="13">
    <source>
        <dbReference type="Google" id="ProtNLM"/>
    </source>
</evidence>
<name>A0A4Y2E7F0_ARAVE</name>
<feature type="domain" description="C2H2-type" evidence="9">
    <location>
        <begin position="350"/>
        <end position="374"/>
    </location>
</feature>
<keyword evidence="12" id="KW-1185">Reference proteome</keyword>
<organism evidence="11 12">
    <name type="scientific">Araneus ventricosus</name>
    <name type="common">Orbweaver spider</name>
    <name type="synonym">Epeira ventricosa</name>
    <dbReference type="NCBI Taxonomy" id="182803"/>
    <lineage>
        <taxon>Eukaryota</taxon>
        <taxon>Metazoa</taxon>
        <taxon>Ecdysozoa</taxon>
        <taxon>Arthropoda</taxon>
        <taxon>Chelicerata</taxon>
        <taxon>Arachnida</taxon>
        <taxon>Araneae</taxon>
        <taxon>Araneomorphae</taxon>
        <taxon>Entelegynae</taxon>
        <taxon>Araneoidea</taxon>
        <taxon>Araneidae</taxon>
        <taxon>Araneus</taxon>
    </lineage>
</organism>
<feature type="region of interest" description="Disordered" evidence="8">
    <location>
        <begin position="223"/>
        <end position="255"/>
    </location>
</feature>
<dbReference type="GO" id="GO:0005737">
    <property type="term" value="C:cytoplasm"/>
    <property type="evidence" value="ECO:0007669"/>
    <property type="project" value="UniProtKB-SubCell"/>
</dbReference>
<dbReference type="Proteomes" id="UP000499080">
    <property type="component" value="Unassembled WGS sequence"/>
</dbReference>
<evidence type="ECO:0000256" key="5">
    <source>
        <dbReference type="ARBA" id="ARBA00022884"/>
    </source>
</evidence>